<feature type="domain" description="N-acetyltransferase" evidence="1">
    <location>
        <begin position="5"/>
        <end position="196"/>
    </location>
</feature>
<reference evidence="3" key="1">
    <citation type="journal article" date="2017" name="Genome Biol.">
        <title>Comparative genomics reveals high biological diversity and specific adaptations in the industrially and medically important fungal genus Aspergillus.</title>
        <authorList>
            <person name="de Vries R.P."/>
            <person name="Riley R."/>
            <person name="Wiebenga A."/>
            <person name="Aguilar-Osorio G."/>
            <person name="Amillis S."/>
            <person name="Uchima C.A."/>
            <person name="Anderluh G."/>
            <person name="Asadollahi M."/>
            <person name="Askin M."/>
            <person name="Barry K."/>
            <person name="Battaglia E."/>
            <person name="Bayram O."/>
            <person name="Benocci T."/>
            <person name="Braus-Stromeyer S.A."/>
            <person name="Caldana C."/>
            <person name="Canovas D."/>
            <person name="Cerqueira G.C."/>
            <person name="Chen F."/>
            <person name="Chen W."/>
            <person name="Choi C."/>
            <person name="Clum A."/>
            <person name="Dos Santos R.A."/>
            <person name="Damasio A.R."/>
            <person name="Diallinas G."/>
            <person name="Emri T."/>
            <person name="Fekete E."/>
            <person name="Flipphi M."/>
            <person name="Freyberg S."/>
            <person name="Gallo A."/>
            <person name="Gournas C."/>
            <person name="Habgood R."/>
            <person name="Hainaut M."/>
            <person name="Harispe M.L."/>
            <person name="Henrissat B."/>
            <person name="Hilden K.S."/>
            <person name="Hope R."/>
            <person name="Hossain A."/>
            <person name="Karabika E."/>
            <person name="Karaffa L."/>
            <person name="Karanyi Z."/>
            <person name="Krasevec N."/>
            <person name="Kuo A."/>
            <person name="Kusch H."/>
            <person name="LaButti K."/>
            <person name="Lagendijk E.L."/>
            <person name="Lapidus A."/>
            <person name="Levasseur A."/>
            <person name="Lindquist E."/>
            <person name="Lipzen A."/>
            <person name="Logrieco A.F."/>
            <person name="MacCabe A."/>
            <person name="Maekelae M.R."/>
            <person name="Malavazi I."/>
            <person name="Melin P."/>
            <person name="Meyer V."/>
            <person name="Mielnichuk N."/>
            <person name="Miskei M."/>
            <person name="Molnar A.P."/>
            <person name="Mule G."/>
            <person name="Ngan C.Y."/>
            <person name="Orejas M."/>
            <person name="Orosz E."/>
            <person name="Ouedraogo J.P."/>
            <person name="Overkamp K.M."/>
            <person name="Park H.-S."/>
            <person name="Perrone G."/>
            <person name="Piumi F."/>
            <person name="Punt P.J."/>
            <person name="Ram A.F."/>
            <person name="Ramon A."/>
            <person name="Rauscher S."/>
            <person name="Record E."/>
            <person name="Riano-Pachon D.M."/>
            <person name="Robert V."/>
            <person name="Roehrig J."/>
            <person name="Ruller R."/>
            <person name="Salamov A."/>
            <person name="Salih N.S."/>
            <person name="Samson R.A."/>
            <person name="Sandor E."/>
            <person name="Sanguinetti M."/>
            <person name="Schuetze T."/>
            <person name="Sepcic K."/>
            <person name="Shelest E."/>
            <person name="Sherlock G."/>
            <person name="Sophianopoulou V."/>
            <person name="Squina F.M."/>
            <person name="Sun H."/>
            <person name="Susca A."/>
            <person name="Todd R.B."/>
            <person name="Tsang A."/>
            <person name="Unkles S.E."/>
            <person name="van de Wiele N."/>
            <person name="van Rossen-Uffink D."/>
            <person name="Oliveira J.V."/>
            <person name="Vesth T.C."/>
            <person name="Visser J."/>
            <person name="Yu J.-H."/>
            <person name="Zhou M."/>
            <person name="Andersen M.R."/>
            <person name="Archer D.B."/>
            <person name="Baker S.E."/>
            <person name="Benoit I."/>
            <person name="Brakhage A.A."/>
            <person name="Braus G.H."/>
            <person name="Fischer R."/>
            <person name="Frisvad J.C."/>
            <person name="Goldman G.H."/>
            <person name="Houbraken J."/>
            <person name="Oakley B."/>
            <person name="Pocsi I."/>
            <person name="Scazzocchio C."/>
            <person name="Seiboth B."/>
            <person name="vanKuyk P.A."/>
            <person name="Wortman J."/>
            <person name="Dyer P.S."/>
            <person name="Grigoriev I.V."/>
        </authorList>
    </citation>
    <scope>NUCLEOTIDE SEQUENCE [LARGE SCALE GENOMIC DNA]</scope>
    <source>
        <strain evidence="3">ITEM 5010</strain>
    </source>
</reference>
<dbReference type="Gene3D" id="3.40.630.30">
    <property type="match status" value="1"/>
</dbReference>
<dbReference type="OrthoDB" id="2744543at2759"/>
<evidence type="ECO:0000259" key="1">
    <source>
        <dbReference type="PROSITE" id="PS51186"/>
    </source>
</evidence>
<gene>
    <name evidence="2" type="ORF">ASPCADRAFT_209262</name>
</gene>
<dbReference type="InterPro" id="IPR016181">
    <property type="entry name" value="Acyl_CoA_acyltransferase"/>
</dbReference>
<dbReference type="CDD" id="cd04301">
    <property type="entry name" value="NAT_SF"/>
    <property type="match status" value="1"/>
</dbReference>
<dbReference type="SUPFAM" id="SSF55729">
    <property type="entry name" value="Acyl-CoA N-acyltransferases (Nat)"/>
    <property type="match status" value="1"/>
</dbReference>
<dbReference type="AlphaFoldDB" id="A0A1R3RHR5"/>
<dbReference type="Pfam" id="PF13508">
    <property type="entry name" value="Acetyltransf_7"/>
    <property type="match status" value="1"/>
</dbReference>
<dbReference type="InterPro" id="IPR052523">
    <property type="entry name" value="Trichothecene_AcTrans"/>
</dbReference>
<sequence>MNTMFQLHPLTADDLPALVQLWYDAFSIPINLRLFPDTPGVRAWLEDYHRASLARSDQHYLKITADPASSPPLVAMVKWDFNTTAPGHRFPAWPVDSDQGFCDAFFGSMDEARRHIMGPRPHYYLDTLLTHPDYQRQGAASMLLRWGCDRADHDGVPIWVDASPEGAVLYQRFGFRDVSVPGVTPAGAVSMLRDPVPADASSHCGSP</sequence>
<proteinExistence type="predicted"/>
<accession>A0A1R3RHR5</accession>
<dbReference type="InterPro" id="IPR000182">
    <property type="entry name" value="GNAT_dom"/>
</dbReference>
<dbReference type="PANTHER" id="PTHR42791:SF17">
    <property type="entry name" value="ACETYLTRANSFERASE, GNAT FAMILY FAMILY (AFU_ORTHOLOGUE AFUA_8G05690)"/>
    <property type="match status" value="1"/>
</dbReference>
<evidence type="ECO:0000313" key="2">
    <source>
        <dbReference type="EMBL" id="OOF94021.1"/>
    </source>
</evidence>
<evidence type="ECO:0000313" key="3">
    <source>
        <dbReference type="Proteomes" id="UP000188318"/>
    </source>
</evidence>
<dbReference type="OMA" id="HADSPYQ"/>
<dbReference type="VEuPathDB" id="FungiDB:ASPCADRAFT_209262"/>
<dbReference type="EMBL" id="KV907503">
    <property type="protein sequence ID" value="OOF94021.1"/>
    <property type="molecule type" value="Genomic_DNA"/>
</dbReference>
<dbReference type="PANTHER" id="PTHR42791">
    <property type="entry name" value="GNAT FAMILY ACETYLTRANSFERASE"/>
    <property type="match status" value="1"/>
</dbReference>
<keyword evidence="3" id="KW-1185">Reference proteome</keyword>
<dbReference type="GO" id="GO:0016747">
    <property type="term" value="F:acyltransferase activity, transferring groups other than amino-acyl groups"/>
    <property type="evidence" value="ECO:0007669"/>
    <property type="project" value="InterPro"/>
</dbReference>
<organism evidence="2 3">
    <name type="scientific">Aspergillus carbonarius (strain ITEM 5010)</name>
    <dbReference type="NCBI Taxonomy" id="602072"/>
    <lineage>
        <taxon>Eukaryota</taxon>
        <taxon>Fungi</taxon>
        <taxon>Dikarya</taxon>
        <taxon>Ascomycota</taxon>
        <taxon>Pezizomycotina</taxon>
        <taxon>Eurotiomycetes</taxon>
        <taxon>Eurotiomycetidae</taxon>
        <taxon>Eurotiales</taxon>
        <taxon>Aspergillaceae</taxon>
        <taxon>Aspergillus</taxon>
        <taxon>Aspergillus subgen. Circumdati</taxon>
    </lineage>
</organism>
<dbReference type="Proteomes" id="UP000188318">
    <property type="component" value="Unassembled WGS sequence"/>
</dbReference>
<dbReference type="STRING" id="602072.A0A1R3RHR5"/>
<protein>
    <recommendedName>
        <fullName evidence="1">N-acetyltransferase domain-containing protein</fullName>
    </recommendedName>
</protein>
<dbReference type="PROSITE" id="PS51186">
    <property type="entry name" value="GNAT"/>
    <property type="match status" value="1"/>
</dbReference>
<name>A0A1R3RHR5_ASPC5</name>